<sequence length="491" mass="50471">MLRRRAVFAGMTVAFTALAMTATPAVADLRTPTNGSALKPPPGMIEAMERDLGLTADQAATRLANEERASRTEPGLRKKLKKDFAGAWLTGATGALVVATVDAADTKAITSAGAQAKVVQRSLRDLNEIKAGLDAAVDRKPGSVPVWYVDVQSNSVVVLASDTAAAKDFVTTAGVDATAVRIEKSDEKPQPFYDVRGGDAYYIGNASRCSVGFSVTKGAQGGFVTAGHCGDVGNTTSGFNRVAQGTFQGSSFPGDDLAWVAVNSQWTPRGVVSGSGEVAVSGSQEQVEGTSVCRSGSTTGWHCGTIQQRNTSVTYPEGTIYGVTRTSVCAEPGDSGGSYISGNQAQGVTSGGSGNCTSGGTTYFQPVNEILSTYGLTLVTSGGGNPPGGACAGYQQRLSGTLGAGQNAYPADGSYTVGTSGTHAACLDGPDGTDFDVYLEKRSGTRWVVVAQGITANPDETITYSGTAGTYRYRVHAYSGAGAYTLGINRP</sequence>
<evidence type="ECO:0000256" key="5">
    <source>
        <dbReference type="ARBA" id="ARBA00022825"/>
    </source>
</evidence>
<evidence type="ECO:0000256" key="7">
    <source>
        <dbReference type="ARBA" id="ARBA00023157"/>
    </source>
</evidence>
<dbReference type="InterPro" id="IPR037295">
    <property type="entry name" value="Alpha-lytic_protease_prodomain"/>
</dbReference>
<dbReference type="InterPro" id="IPR009003">
    <property type="entry name" value="Peptidase_S1_PA"/>
</dbReference>
<dbReference type="Gene3D" id="2.60.120.380">
    <property type="match status" value="1"/>
</dbReference>
<dbReference type="GO" id="GO:0006508">
    <property type="term" value="P:proteolysis"/>
    <property type="evidence" value="ECO:0007669"/>
    <property type="project" value="UniProtKB-KW"/>
</dbReference>
<dbReference type="InterPro" id="IPR001316">
    <property type="entry name" value="Pept_S1A_streptogrisin"/>
</dbReference>
<dbReference type="SUPFAM" id="SSF54806">
    <property type="entry name" value="Alpha-lytic protease prodomain"/>
    <property type="match status" value="1"/>
</dbReference>
<evidence type="ECO:0000313" key="10">
    <source>
        <dbReference type="EMBL" id="GII90030.1"/>
    </source>
</evidence>
<evidence type="ECO:0000256" key="3">
    <source>
        <dbReference type="ARBA" id="ARBA00022729"/>
    </source>
</evidence>
<keyword evidence="2 10" id="KW-0645">Protease</keyword>
<dbReference type="Pfam" id="PF02983">
    <property type="entry name" value="Pro_Al_protease"/>
    <property type="match status" value="1"/>
</dbReference>
<evidence type="ECO:0000256" key="4">
    <source>
        <dbReference type="ARBA" id="ARBA00022801"/>
    </source>
</evidence>
<evidence type="ECO:0000256" key="8">
    <source>
        <dbReference type="SAM" id="SignalP"/>
    </source>
</evidence>
<keyword evidence="6" id="KW-0865">Zymogen</keyword>
<dbReference type="Gene3D" id="2.40.10.10">
    <property type="entry name" value="Trypsin-like serine proteases"/>
    <property type="match status" value="2"/>
</dbReference>
<comment type="similarity">
    <text evidence="1">Belongs to the peptidase S1 family.</text>
</comment>
<dbReference type="Proteomes" id="UP000606172">
    <property type="component" value="Unassembled WGS sequence"/>
</dbReference>
<gene>
    <name evidence="10" type="ORF">Ssi02_02610</name>
</gene>
<keyword evidence="3 8" id="KW-0732">Signal</keyword>
<dbReference type="SUPFAM" id="SSF50494">
    <property type="entry name" value="Trypsin-like serine proteases"/>
    <property type="match status" value="1"/>
</dbReference>
<feature type="domain" description="Peptidase S1A alpha-lytic prodomain" evidence="9">
    <location>
        <begin position="121"/>
        <end position="177"/>
    </location>
</feature>
<dbReference type="Gene3D" id="3.30.300.50">
    <property type="match status" value="2"/>
</dbReference>
<keyword evidence="7" id="KW-1015">Disulfide bond</keyword>
<evidence type="ECO:0000259" key="9">
    <source>
        <dbReference type="Pfam" id="PF02983"/>
    </source>
</evidence>
<dbReference type="InterPro" id="IPR035070">
    <property type="entry name" value="Streptogrisin_prodomain"/>
</dbReference>
<evidence type="ECO:0000313" key="11">
    <source>
        <dbReference type="Proteomes" id="UP000606172"/>
    </source>
</evidence>
<dbReference type="InterPro" id="IPR004236">
    <property type="entry name" value="Pept_S1_alpha_lytic"/>
</dbReference>
<keyword evidence="11" id="KW-1185">Reference proteome</keyword>
<dbReference type="InterPro" id="IPR043504">
    <property type="entry name" value="Peptidase_S1_PA_chymotrypsin"/>
</dbReference>
<name>A0A919V2K7_9ACTN</name>
<dbReference type="EMBL" id="BOOW01000004">
    <property type="protein sequence ID" value="GII90030.1"/>
    <property type="molecule type" value="Genomic_DNA"/>
</dbReference>
<proteinExistence type="inferred from homology"/>
<evidence type="ECO:0000256" key="1">
    <source>
        <dbReference type="ARBA" id="ARBA00007664"/>
    </source>
</evidence>
<organism evidence="10 11">
    <name type="scientific">Sinosporangium siamense</name>
    <dbReference type="NCBI Taxonomy" id="1367973"/>
    <lineage>
        <taxon>Bacteria</taxon>
        <taxon>Bacillati</taxon>
        <taxon>Actinomycetota</taxon>
        <taxon>Actinomycetes</taxon>
        <taxon>Streptosporangiales</taxon>
        <taxon>Streptosporangiaceae</taxon>
        <taxon>Sinosporangium</taxon>
    </lineage>
</organism>
<dbReference type="CDD" id="cd21112">
    <property type="entry name" value="alphaLP-like"/>
    <property type="match status" value="1"/>
</dbReference>
<dbReference type="GO" id="GO:0005576">
    <property type="term" value="C:extracellular region"/>
    <property type="evidence" value="ECO:0007669"/>
    <property type="project" value="InterPro"/>
</dbReference>
<accession>A0A919V2K7</accession>
<dbReference type="AlphaFoldDB" id="A0A919V2K7"/>
<protein>
    <submittedName>
        <fullName evidence="10">Serine protease</fullName>
    </submittedName>
</protein>
<dbReference type="GO" id="GO:0004252">
    <property type="term" value="F:serine-type endopeptidase activity"/>
    <property type="evidence" value="ECO:0007669"/>
    <property type="project" value="InterPro"/>
</dbReference>
<reference evidence="10" key="1">
    <citation type="submission" date="2021-01" db="EMBL/GenBank/DDBJ databases">
        <title>Whole genome shotgun sequence of Sinosporangium siamense NBRC 109515.</title>
        <authorList>
            <person name="Komaki H."/>
            <person name="Tamura T."/>
        </authorList>
    </citation>
    <scope>NUCLEOTIDE SEQUENCE</scope>
    <source>
        <strain evidence="10">NBRC 109515</strain>
    </source>
</reference>
<evidence type="ECO:0000256" key="2">
    <source>
        <dbReference type="ARBA" id="ARBA00022670"/>
    </source>
</evidence>
<dbReference type="RefSeq" id="WP_204020148.1">
    <property type="nucleotide sequence ID" value="NZ_BOOW01000004.1"/>
</dbReference>
<comment type="caution">
    <text evidence="10">The sequence shown here is derived from an EMBL/GenBank/DDBJ whole genome shotgun (WGS) entry which is preliminary data.</text>
</comment>
<feature type="chain" id="PRO_5038599712" evidence="8">
    <location>
        <begin position="20"/>
        <end position="491"/>
    </location>
</feature>
<keyword evidence="4" id="KW-0378">Hydrolase</keyword>
<keyword evidence="5" id="KW-0720">Serine protease</keyword>
<dbReference type="PRINTS" id="PR00861">
    <property type="entry name" value="ALYTICPTASE"/>
</dbReference>
<evidence type="ECO:0000256" key="6">
    <source>
        <dbReference type="ARBA" id="ARBA00023145"/>
    </source>
</evidence>
<feature type="signal peptide" evidence="8">
    <location>
        <begin position="1"/>
        <end position="19"/>
    </location>
</feature>